<evidence type="ECO:0000313" key="3">
    <source>
        <dbReference type="Proteomes" id="UP001172737"/>
    </source>
</evidence>
<dbReference type="Gene3D" id="3.40.960.10">
    <property type="entry name" value="VSR Endonuclease"/>
    <property type="match status" value="1"/>
</dbReference>
<sequence length="285" mass="31340">MDIIEALGVHGGAARREALLAAGVTKHAIYAALRAGVVTQPARGCFAVPDAPLWAVRAACFRGVPTCVTLLGLWGLPLLDRDPRAHIAVPRNRALRATDSRSTSRLVLHREFEAPVRAEDAVRIALAHAARCLPRDQWLVPVDSALRQGLITVDEAMHAGRRGAIPARWTQRMADPRAESPAETRARVAMLQARLDVRSQVSIEGVGRVDFVVRKRVIVETDGREYHSDPARFTEDRRRDRAAILLGFQPLRYPAAHALRDPESIAADVRRLLRGRARTSATGLN</sequence>
<feature type="domain" description="DUF559" evidence="1">
    <location>
        <begin position="199"/>
        <end position="273"/>
    </location>
</feature>
<gene>
    <name evidence="2" type="ORF">QQX10_10335</name>
</gene>
<proteinExistence type="predicted"/>
<evidence type="ECO:0000259" key="1">
    <source>
        <dbReference type="Pfam" id="PF04480"/>
    </source>
</evidence>
<keyword evidence="3" id="KW-1185">Reference proteome</keyword>
<accession>A0AAW7M3X3</accession>
<comment type="caution">
    <text evidence="2">The sequence shown here is derived from an EMBL/GenBank/DDBJ whole genome shotgun (WGS) entry which is preliminary data.</text>
</comment>
<organism evidence="2 3">
    <name type="scientific">Demequina lignilytica</name>
    <dbReference type="NCBI Taxonomy" id="3051663"/>
    <lineage>
        <taxon>Bacteria</taxon>
        <taxon>Bacillati</taxon>
        <taxon>Actinomycetota</taxon>
        <taxon>Actinomycetes</taxon>
        <taxon>Micrococcales</taxon>
        <taxon>Demequinaceae</taxon>
        <taxon>Demequina</taxon>
    </lineage>
</organism>
<protein>
    <submittedName>
        <fullName evidence="2">DUF559 domain-containing protein</fullName>
    </submittedName>
</protein>
<dbReference type="InterPro" id="IPR007569">
    <property type="entry name" value="DUF559"/>
</dbReference>
<reference evidence="2" key="1">
    <citation type="submission" date="2023-06" db="EMBL/GenBank/DDBJ databases">
        <title>Sysu t00039.</title>
        <authorList>
            <person name="Gao L."/>
            <person name="Fang B.-Z."/>
            <person name="Li W.-J."/>
        </authorList>
    </citation>
    <scope>NUCLEOTIDE SEQUENCE</scope>
    <source>
        <strain evidence="2">SYSU T00039</strain>
    </source>
</reference>
<evidence type="ECO:0000313" key="2">
    <source>
        <dbReference type="EMBL" id="MDN4488564.1"/>
    </source>
</evidence>
<name>A0AAW7M3X3_9MICO</name>
<dbReference type="Proteomes" id="UP001172737">
    <property type="component" value="Unassembled WGS sequence"/>
</dbReference>
<dbReference type="EMBL" id="JAUHPX010000006">
    <property type="protein sequence ID" value="MDN4488564.1"/>
    <property type="molecule type" value="Genomic_DNA"/>
</dbReference>
<dbReference type="Pfam" id="PF04480">
    <property type="entry name" value="DUF559"/>
    <property type="match status" value="1"/>
</dbReference>
<dbReference type="AlphaFoldDB" id="A0AAW7M3X3"/>
<dbReference type="RefSeq" id="WP_301120596.1">
    <property type="nucleotide sequence ID" value="NZ_JAUHPX010000006.1"/>
</dbReference>